<reference evidence="2" key="1">
    <citation type="submission" date="2022-11" db="UniProtKB">
        <authorList>
            <consortium name="WormBaseParasite"/>
        </authorList>
    </citation>
    <scope>IDENTIFICATION</scope>
</reference>
<organism evidence="1 2">
    <name type="scientific">Panagrolaimus sp. JU765</name>
    <dbReference type="NCBI Taxonomy" id="591449"/>
    <lineage>
        <taxon>Eukaryota</taxon>
        <taxon>Metazoa</taxon>
        <taxon>Ecdysozoa</taxon>
        <taxon>Nematoda</taxon>
        <taxon>Chromadorea</taxon>
        <taxon>Rhabditida</taxon>
        <taxon>Tylenchina</taxon>
        <taxon>Panagrolaimomorpha</taxon>
        <taxon>Panagrolaimoidea</taxon>
        <taxon>Panagrolaimidae</taxon>
        <taxon>Panagrolaimus</taxon>
    </lineage>
</organism>
<name>A0AC34RIW7_9BILA</name>
<protein>
    <submittedName>
        <fullName evidence="2">Amidinotransferase</fullName>
    </submittedName>
</protein>
<sequence length="282" mass="31927">MALPKAKLAPAIKNILMVRPTFFDVVYSINPWMDPKKKVDKEKANQQWETLKSAIENAGAKVHVMEATGAEHYVDMVFAANAAVVRHNKAYLANFQFPERKGERFFFDKWFKDNGFETFYDFDIPFEGAGDALWAGKNQSKLFCGVGPRTDIRALPQIAQKLRNDDPFKIYGCRMTDPRFYHLDTCFCPLNDELALWWPYAFDHVAQYNMSNEIELVPVSEKDACRFSCNAVVVGNNVILNTGADETGRTLEKLGFKPVFVDLSEFIKSGGSAKCCTLTLSE</sequence>
<dbReference type="WBParaSite" id="JU765_v2.g7388.t1">
    <property type="protein sequence ID" value="JU765_v2.g7388.t1"/>
    <property type="gene ID" value="JU765_v2.g7388"/>
</dbReference>
<evidence type="ECO:0000313" key="2">
    <source>
        <dbReference type="WBParaSite" id="JU765_v2.g7388.t1"/>
    </source>
</evidence>
<dbReference type="Proteomes" id="UP000887576">
    <property type="component" value="Unplaced"/>
</dbReference>
<proteinExistence type="predicted"/>
<accession>A0AC34RIW7</accession>
<evidence type="ECO:0000313" key="1">
    <source>
        <dbReference type="Proteomes" id="UP000887576"/>
    </source>
</evidence>